<dbReference type="PROSITE" id="PS51123">
    <property type="entry name" value="OMPA_2"/>
    <property type="match status" value="1"/>
</dbReference>
<proteinExistence type="predicted"/>
<keyword evidence="3" id="KW-0998">Cell outer membrane</keyword>
<dbReference type="RefSeq" id="WP_089273070.1">
    <property type="nucleotide sequence ID" value="NZ_FZOC01000002.1"/>
</dbReference>
<feature type="signal peptide" evidence="5">
    <location>
        <begin position="1"/>
        <end position="19"/>
    </location>
</feature>
<keyword evidence="2 4" id="KW-0472">Membrane</keyword>
<dbReference type="Gene3D" id="3.30.1330.60">
    <property type="entry name" value="OmpA-like domain"/>
    <property type="match status" value="1"/>
</dbReference>
<evidence type="ECO:0000259" key="6">
    <source>
        <dbReference type="PROSITE" id="PS51123"/>
    </source>
</evidence>
<keyword evidence="5" id="KW-0732">Signal</keyword>
<dbReference type="CDD" id="cd07185">
    <property type="entry name" value="OmpA_C-like"/>
    <property type="match status" value="1"/>
</dbReference>
<dbReference type="InterPro" id="IPR006665">
    <property type="entry name" value="OmpA-like"/>
</dbReference>
<evidence type="ECO:0000256" key="4">
    <source>
        <dbReference type="PROSITE-ProRule" id="PRU00473"/>
    </source>
</evidence>
<reference evidence="7 8" key="1">
    <citation type="submission" date="2017-06" db="EMBL/GenBank/DDBJ databases">
        <authorList>
            <person name="Kim H.J."/>
            <person name="Triplett B.A."/>
        </authorList>
    </citation>
    <scope>NUCLEOTIDE SEQUENCE [LARGE SCALE GENOMIC DNA]</scope>
    <source>
        <strain evidence="7 8">DSM 13116</strain>
    </source>
</reference>
<dbReference type="InterPro" id="IPR006664">
    <property type="entry name" value="OMP_bac"/>
</dbReference>
<comment type="subcellular location">
    <subcellularLocation>
        <location evidence="1">Cell outer membrane</location>
    </subcellularLocation>
</comment>
<dbReference type="EMBL" id="FZOC01000002">
    <property type="protein sequence ID" value="SNR80458.1"/>
    <property type="molecule type" value="Genomic_DNA"/>
</dbReference>
<dbReference type="PRINTS" id="PR01021">
    <property type="entry name" value="OMPADOMAIN"/>
</dbReference>
<feature type="chain" id="PRO_5012511841" evidence="5">
    <location>
        <begin position="20"/>
        <end position="201"/>
    </location>
</feature>
<dbReference type="Proteomes" id="UP000198324">
    <property type="component" value="Unassembled WGS sequence"/>
</dbReference>
<evidence type="ECO:0000256" key="3">
    <source>
        <dbReference type="ARBA" id="ARBA00023237"/>
    </source>
</evidence>
<name>A0A238ZBU1_9BACT</name>
<dbReference type="InterPro" id="IPR036737">
    <property type="entry name" value="OmpA-like_sf"/>
</dbReference>
<dbReference type="GO" id="GO:0009279">
    <property type="term" value="C:cell outer membrane"/>
    <property type="evidence" value="ECO:0007669"/>
    <property type="project" value="UniProtKB-SubCell"/>
</dbReference>
<dbReference type="OrthoDB" id="9805566at2"/>
<accession>A0A238ZBU1</accession>
<protein>
    <submittedName>
        <fullName evidence="7">OmpA family protein</fullName>
    </submittedName>
</protein>
<keyword evidence="8" id="KW-1185">Reference proteome</keyword>
<evidence type="ECO:0000313" key="7">
    <source>
        <dbReference type="EMBL" id="SNR80458.1"/>
    </source>
</evidence>
<dbReference type="PANTHER" id="PTHR30329:SF21">
    <property type="entry name" value="LIPOPROTEIN YIAD-RELATED"/>
    <property type="match status" value="1"/>
</dbReference>
<dbReference type="InterPro" id="IPR050330">
    <property type="entry name" value="Bact_OuterMem_StrucFunc"/>
</dbReference>
<dbReference type="Pfam" id="PF00691">
    <property type="entry name" value="OmpA"/>
    <property type="match status" value="1"/>
</dbReference>
<dbReference type="PROSITE" id="PS51257">
    <property type="entry name" value="PROKAR_LIPOPROTEIN"/>
    <property type="match status" value="1"/>
</dbReference>
<dbReference type="PANTHER" id="PTHR30329">
    <property type="entry name" value="STATOR ELEMENT OF FLAGELLAR MOTOR COMPLEX"/>
    <property type="match status" value="1"/>
</dbReference>
<organism evidence="7 8">
    <name type="scientific">Humidesulfovibrio mexicanus</name>
    <dbReference type="NCBI Taxonomy" id="147047"/>
    <lineage>
        <taxon>Bacteria</taxon>
        <taxon>Pseudomonadati</taxon>
        <taxon>Thermodesulfobacteriota</taxon>
        <taxon>Desulfovibrionia</taxon>
        <taxon>Desulfovibrionales</taxon>
        <taxon>Desulfovibrionaceae</taxon>
        <taxon>Humidesulfovibrio</taxon>
    </lineage>
</organism>
<sequence length="201" mass="21431">MNARKLLLLAVLVALPLLAACGKPRNVVLLLPDPDGHVGQVSITNTAGATRLTQAGTAVRVADAQSAPSAPETLSEAETEALFGPARRALPEKPVRFVLYFDSETTRLTRESQALLPQVLATAKDRDSRDIAVVGHASAAGDENYNIDISRRRAESVRKLLIKAGLPSEGIEVASHGSANPLVVSANPHEPRNRRVEVTVR</sequence>
<dbReference type="SUPFAM" id="SSF103088">
    <property type="entry name" value="OmpA-like"/>
    <property type="match status" value="1"/>
</dbReference>
<gene>
    <name evidence="7" type="ORF">SAMN04488503_1389</name>
</gene>
<evidence type="ECO:0000256" key="2">
    <source>
        <dbReference type="ARBA" id="ARBA00023136"/>
    </source>
</evidence>
<evidence type="ECO:0000256" key="1">
    <source>
        <dbReference type="ARBA" id="ARBA00004442"/>
    </source>
</evidence>
<evidence type="ECO:0000256" key="5">
    <source>
        <dbReference type="SAM" id="SignalP"/>
    </source>
</evidence>
<feature type="domain" description="OmpA-like" evidence="6">
    <location>
        <begin position="88"/>
        <end position="201"/>
    </location>
</feature>
<evidence type="ECO:0000313" key="8">
    <source>
        <dbReference type="Proteomes" id="UP000198324"/>
    </source>
</evidence>
<dbReference type="AlphaFoldDB" id="A0A238ZBU1"/>